<keyword evidence="4" id="KW-1185">Reference proteome</keyword>
<dbReference type="Proteomes" id="UP001058974">
    <property type="component" value="Chromosome 1"/>
</dbReference>
<dbReference type="InterPro" id="IPR006652">
    <property type="entry name" value="Kelch_1"/>
</dbReference>
<dbReference type="PANTHER" id="PTHR46122">
    <property type="entry name" value="GALACTOSE OXIDASE/KELCH REPEAT PROTEIN-RELATED"/>
    <property type="match status" value="1"/>
</dbReference>
<dbReference type="GO" id="GO:0005829">
    <property type="term" value="C:cytosol"/>
    <property type="evidence" value="ECO:0007669"/>
    <property type="project" value="TreeGrafter"/>
</dbReference>
<dbReference type="GO" id="GO:0005634">
    <property type="term" value="C:nucleus"/>
    <property type="evidence" value="ECO:0007669"/>
    <property type="project" value="UniProtKB-ARBA"/>
</dbReference>
<reference evidence="3 4" key="1">
    <citation type="journal article" date="2022" name="Nat. Genet.">
        <title>Improved pea reference genome and pan-genome highlight genomic features and evolutionary characteristics.</title>
        <authorList>
            <person name="Yang T."/>
            <person name="Liu R."/>
            <person name="Luo Y."/>
            <person name="Hu S."/>
            <person name="Wang D."/>
            <person name="Wang C."/>
            <person name="Pandey M.K."/>
            <person name="Ge S."/>
            <person name="Xu Q."/>
            <person name="Li N."/>
            <person name="Li G."/>
            <person name="Huang Y."/>
            <person name="Saxena R.K."/>
            <person name="Ji Y."/>
            <person name="Li M."/>
            <person name="Yan X."/>
            <person name="He Y."/>
            <person name="Liu Y."/>
            <person name="Wang X."/>
            <person name="Xiang C."/>
            <person name="Varshney R.K."/>
            <person name="Ding H."/>
            <person name="Gao S."/>
            <person name="Zong X."/>
        </authorList>
    </citation>
    <scope>NUCLEOTIDE SEQUENCE [LARGE SCALE GENOMIC DNA]</scope>
    <source>
        <strain evidence="3 4">cv. Zhongwan 6</strain>
    </source>
</reference>
<name>A0A9D5BH69_PEA</name>
<comment type="caution">
    <text evidence="3">The sequence shown here is derived from an EMBL/GenBank/DDBJ whole genome shotgun (WGS) entry which is preliminary data.</text>
</comment>
<dbReference type="Gene3D" id="2.120.10.80">
    <property type="entry name" value="Kelch-type beta propeller"/>
    <property type="match status" value="1"/>
</dbReference>
<organism evidence="3 4">
    <name type="scientific">Pisum sativum</name>
    <name type="common">Garden pea</name>
    <name type="synonym">Lathyrus oleraceus</name>
    <dbReference type="NCBI Taxonomy" id="3888"/>
    <lineage>
        <taxon>Eukaryota</taxon>
        <taxon>Viridiplantae</taxon>
        <taxon>Streptophyta</taxon>
        <taxon>Embryophyta</taxon>
        <taxon>Tracheophyta</taxon>
        <taxon>Spermatophyta</taxon>
        <taxon>Magnoliopsida</taxon>
        <taxon>eudicotyledons</taxon>
        <taxon>Gunneridae</taxon>
        <taxon>Pentapetalae</taxon>
        <taxon>rosids</taxon>
        <taxon>fabids</taxon>
        <taxon>Fabales</taxon>
        <taxon>Fabaceae</taxon>
        <taxon>Papilionoideae</taxon>
        <taxon>50 kb inversion clade</taxon>
        <taxon>NPAAA clade</taxon>
        <taxon>Hologalegina</taxon>
        <taxon>IRL clade</taxon>
        <taxon>Fabeae</taxon>
        <taxon>Lathyrus</taxon>
    </lineage>
</organism>
<dbReference type="SUPFAM" id="SSF117281">
    <property type="entry name" value="Kelch motif"/>
    <property type="match status" value="1"/>
</dbReference>
<evidence type="ECO:0000313" key="3">
    <source>
        <dbReference type="EMBL" id="KAI5443496.1"/>
    </source>
</evidence>
<evidence type="ECO:0008006" key="5">
    <source>
        <dbReference type="Google" id="ProtNLM"/>
    </source>
</evidence>
<dbReference type="Gramene" id="Psat01G0222100-T1">
    <property type="protein sequence ID" value="KAI5443496.1"/>
    <property type="gene ID" value="KIW84_012221"/>
</dbReference>
<protein>
    <recommendedName>
        <fullName evidence="5">F-box/kelch-repeat protein</fullName>
    </recommendedName>
</protein>
<keyword evidence="1" id="KW-0880">Kelch repeat</keyword>
<dbReference type="EMBL" id="JAMSHJ010000001">
    <property type="protein sequence ID" value="KAI5443496.1"/>
    <property type="molecule type" value="Genomic_DNA"/>
</dbReference>
<dbReference type="OrthoDB" id="191037at2759"/>
<accession>A0A9D5BH69</accession>
<dbReference type="InterPro" id="IPR015915">
    <property type="entry name" value="Kelch-typ_b-propeller"/>
</dbReference>
<evidence type="ECO:0000256" key="1">
    <source>
        <dbReference type="ARBA" id="ARBA00022441"/>
    </source>
</evidence>
<proteinExistence type="predicted"/>
<gene>
    <name evidence="3" type="ORF">KIW84_012221</name>
</gene>
<dbReference type="Gramene" id="Psat1g087960.1">
    <property type="protein sequence ID" value="Psat1g087960.1.cds"/>
    <property type="gene ID" value="Psat1g087960"/>
</dbReference>
<dbReference type="PANTHER" id="PTHR46122:SF5">
    <property type="entry name" value="F-BOX DOMAIN-CONTAINING PROTEIN"/>
    <property type="match status" value="1"/>
</dbReference>
<dbReference type="InterPro" id="IPR052439">
    <property type="entry name" value="F-box/Kelch-repeat"/>
</dbReference>
<dbReference type="Gramene" id="PSAT_LOCUS6063_t1">
    <property type="protein sequence ID" value="CAL5185649.1"/>
    <property type="gene ID" value="PSAT_LOCUS6063"/>
</dbReference>
<dbReference type="SMART" id="SM00612">
    <property type="entry name" value="Kelch"/>
    <property type="match status" value="3"/>
</dbReference>
<evidence type="ECO:0000256" key="2">
    <source>
        <dbReference type="ARBA" id="ARBA00022737"/>
    </source>
</evidence>
<evidence type="ECO:0000313" key="4">
    <source>
        <dbReference type="Proteomes" id="UP001058974"/>
    </source>
</evidence>
<dbReference type="Pfam" id="PF01344">
    <property type="entry name" value="Kelch_1"/>
    <property type="match status" value="2"/>
</dbReference>
<sequence length="413" mass="46429">MRMSYSVSSKRSLPMWSFYNGGICLKSPNSYNESLRILELSLSSDNGSSSASGEEPQDADYVLPLPYLSDEIETMILSRFPISKHWKMCCLNKKYLNLMKSGEVYKIRNMIGMKEASVFMLASGERNWCVFDGEFKSCKKLPIIPSDYKFECGVKESFSAGTHLFVSGMEIDGAVIWRYELTRNEWFKGPSMITPRCVFASASSNTFAYIAGGLETKNCIEVLNSAEKYNSENQTWQKLPNMNQKRKCCSGCYLDNKFYVIGGQDENQKNLTCGEFFDEKSNKWILIPNMLKDIVLSSPRSPPLIAVVNDELYTLDASSNEVKVYVKGTNLWKKLGFVPVRADIQGGLGIAFKSLGNELFVIGDSSSSCSHKTLMKIYSCLPHHDLEVLEWKEIVCGSGNIKPFIHNCAVMLA</sequence>
<keyword evidence="2" id="KW-0677">Repeat</keyword>
<dbReference type="AlphaFoldDB" id="A0A9D5BH69"/>